<dbReference type="InterPro" id="IPR054722">
    <property type="entry name" value="PolX-like_BBD"/>
</dbReference>
<dbReference type="eggNOG" id="KOG0017">
    <property type="taxonomic scope" value="Eukaryota"/>
</dbReference>
<evidence type="ECO:0000256" key="17">
    <source>
        <dbReference type="ARBA" id="ARBA00023125"/>
    </source>
</evidence>
<evidence type="ECO:0000256" key="2">
    <source>
        <dbReference type="ARBA" id="ARBA00022612"/>
    </source>
</evidence>
<keyword evidence="9" id="KW-0255">Endonuclease</keyword>
<feature type="region of interest" description="Disordered" evidence="19">
    <location>
        <begin position="623"/>
        <end position="657"/>
    </location>
</feature>
<evidence type="ECO:0000256" key="4">
    <source>
        <dbReference type="ARBA" id="ARBA00022679"/>
    </source>
</evidence>
<dbReference type="GO" id="GO:0008233">
    <property type="term" value="F:peptidase activity"/>
    <property type="evidence" value="ECO:0007669"/>
    <property type="project" value="UniProtKB-KW"/>
</dbReference>
<dbReference type="RefSeq" id="XP_013937081.1">
    <property type="nucleotide sequence ID" value="XM_014081606.1"/>
</dbReference>
<dbReference type="GO" id="GO:0005524">
    <property type="term" value="F:ATP binding"/>
    <property type="evidence" value="ECO:0007669"/>
    <property type="project" value="UniProtKB-KW"/>
</dbReference>
<evidence type="ECO:0000256" key="10">
    <source>
        <dbReference type="ARBA" id="ARBA00022801"/>
    </source>
</evidence>
<keyword evidence="16" id="KW-0917">Virion maturation</keyword>
<keyword evidence="12" id="KW-0460">Magnesium</keyword>
<dbReference type="Proteomes" id="UP000008673">
    <property type="component" value="Unassembled WGS sequence"/>
</dbReference>
<keyword evidence="18" id="KW-0233">DNA recombination</keyword>
<evidence type="ECO:0000256" key="5">
    <source>
        <dbReference type="ARBA" id="ARBA00022695"/>
    </source>
</evidence>
<keyword evidence="2" id="KW-1188">Viral release from host cell</keyword>
<dbReference type="InterPro" id="IPR036397">
    <property type="entry name" value="RNaseH_sf"/>
</dbReference>
<organism evidence="22 23">
    <name type="scientific">Ogataea parapolymorpha (strain ATCC 26012 / BCRC 20466 / JCM 22074 / NRRL Y-7560 / DL-1)</name>
    <name type="common">Yeast</name>
    <name type="synonym">Hansenula polymorpha</name>
    <dbReference type="NCBI Taxonomy" id="871575"/>
    <lineage>
        <taxon>Eukaryota</taxon>
        <taxon>Fungi</taxon>
        <taxon>Dikarya</taxon>
        <taxon>Ascomycota</taxon>
        <taxon>Saccharomycotina</taxon>
        <taxon>Pichiomycetes</taxon>
        <taxon>Pichiales</taxon>
        <taxon>Pichiaceae</taxon>
        <taxon>Ogataea</taxon>
    </lineage>
</organism>
<evidence type="ECO:0000256" key="7">
    <source>
        <dbReference type="ARBA" id="ARBA00022723"/>
    </source>
</evidence>
<keyword evidence="10" id="KW-0378">Hydrolase</keyword>
<dbReference type="GO" id="GO:0003677">
    <property type="term" value="F:DNA binding"/>
    <property type="evidence" value="ECO:0007669"/>
    <property type="project" value="UniProtKB-KW"/>
</dbReference>
<dbReference type="GO" id="GO:0046872">
    <property type="term" value="F:metal ion binding"/>
    <property type="evidence" value="ECO:0007669"/>
    <property type="project" value="UniProtKB-KW"/>
</dbReference>
<evidence type="ECO:0000313" key="22">
    <source>
        <dbReference type="EMBL" id="ESX02670.1"/>
    </source>
</evidence>
<keyword evidence="3" id="KW-0645">Protease</keyword>
<dbReference type="InterPro" id="IPR039537">
    <property type="entry name" value="Retrotran_Ty1/copia-like"/>
</dbReference>
<reference evidence="22 23" key="1">
    <citation type="journal article" date="2013" name="BMC Genomics">
        <title>Genome sequence and analysis of methylotrophic yeast Hansenula polymorpha DL1.</title>
        <authorList>
            <person name="Ravin N.V."/>
            <person name="Eldarov M.A."/>
            <person name="Kadnikov V.V."/>
            <person name="Beletsky A.V."/>
            <person name="Schneider J."/>
            <person name="Mardanova E.S."/>
            <person name="Smekalova E.M."/>
            <person name="Zvereva M.I."/>
            <person name="Dontsova O.A."/>
            <person name="Mardanov A.V."/>
            <person name="Skryabin K.G."/>
        </authorList>
    </citation>
    <scope>NUCLEOTIDE SEQUENCE [LARGE SCALE GENOMIC DNA]</scope>
    <source>
        <strain evidence="23">ATCC 26012 / BCRC 20466 / JCM 22074 / NRRL Y-7560 / DL-1</strain>
    </source>
</reference>
<dbReference type="GO" id="GO:0004519">
    <property type="term" value="F:endonuclease activity"/>
    <property type="evidence" value="ECO:0007669"/>
    <property type="project" value="UniProtKB-KW"/>
</dbReference>
<evidence type="ECO:0000256" key="12">
    <source>
        <dbReference type="ARBA" id="ARBA00022842"/>
    </source>
</evidence>
<keyword evidence="14" id="KW-0695">RNA-directed DNA polymerase</keyword>
<keyword evidence="11" id="KW-0067">ATP-binding</keyword>
<dbReference type="InterPro" id="IPR057670">
    <property type="entry name" value="SH3_retrovirus"/>
</dbReference>
<dbReference type="GO" id="GO:0006508">
    <property type="term" value="P:proteolysis"/>
    <property type="evidence" value="ECO:0007669"/>
    <property type="project" value="UniProtKB-KW"/>
</dbReference>
<comment type="caution">
    <text evidence="22">The sequence shown here is derived from an EMBL/GenBank/DDBJ whole genome shotgun (WGS) entry which is preliminary data.</text>
</comment>
<evidence type="ECO:0000256" key="11">
    <source>
        <dbReference type="ARBA" id="ARBA00022840"/>
    </source>
</evidence>
<keyword evidence="7" id="KW-0479">Metal-binding</keyword>
<dbReference type="GO" id="GO:0003887">
    <property type="term" value="F:DNA-directed DNA polymerase activity"/>
    <property type="evidence" value="ECO:0007669"/>
    <property type="project" value="UniProtKB-KW"/>
</dbReference>
<feature type="domain" description="Retrovirus-related Pol polyprotein from transposon TNT 1-94-like beta-barrel" evidence="20">
    <location>
        <begin position="240"/>
        <end position="285"/>
    </location>
</feature>
<evidence type="ECO:0000256" key="18">
    <source>
        <dbReference type="ARBA" id="ARBA00023172"/>
    </source>
</evidence>
<evidence type="ECO:0000256" key="3">
    <source>
        <dbReference type="ARBA" id="ARBA00022670"/>
    </source>
</evidence>
<dbReference type="HOGENOM" id="CLU_405482_0_0_1"/>
<dbReference type="OrthoDB" id="4095857at2759"/>
<dbReference type="GeneID" id="25771452"/>
<keyword evidence="8" id="KW-0547">Nucleotide-binding</keyword>
<dbReference type="PANTHER" id="PTHR42648:SF11">
    <property type="entry name" value="TRANSPOSON TY4-P GAG-POL POLYPROTEIN"/>
    <property type="match status" value="1"/>
</dbReference>
<dbReference type="GO" id="GO:0006310">
    <property type="term" value="P:DNA recombination"/>
    <property type="evidence" value="ECO:0007669"/>
    <property type="project" value="UniProtKB-KW"/>
</dbReference>
<dbReference type="SUPFAM" id="SSF53098">
    <property type="entry name" value="Ribonuclease H-like"/>
    <property type="match status" value="1"/>
</dbReference>
<dbReference type="GO" id="GO:0015074">
    <property type="term" value="P:DNA integration"/>
    <property type="evidence" value="ECO:0007669"/>
    <property type="project" value="UniProtKB-KW"/>
</dbReference>
<dbReference type="EMBL" id="AEOI02000003">
    <property type="protein sequence ID" value="ESX02670.1"/>
    <property type="molecule type" value="Genomic_DNA"/>
</dbReference>
<dbReference type="InterPro" id="IPR035179">
    <property type="entry name" value="DUF5314"/>
</dbReference>
<dbReference type="Gene3D" id="3.30.420.10">
    <property type="entry name" value="Ribonuclease H-like superfamily/Ribonuclease H"/>
    <property type="match status" value="1"/>
</dbReference>
<sequence>MTVDITLIKTKFQEVMSPESAFWATNSFNDDDKLMSAVNFMRWKAKFTNTLNSFEPSVVDYIKTGNIPFSLKECGGNEQVIEIQTAYDQLLLFWVRTSVSQPVKNRINQDQTGYQIYHLLIKCYGQISFRQLYEEYCSINSSNGQGPMEWGAKCVNLLQWNQDPAVWLIFSKLSSLQNEKLEHDLFADCGNELTIQRAVTAMQLCEHETKSGFLATKRSIQTTKKKNIICARCQKAGHKSPNSSGVQVNGKGTVVLSKRHKTVTLKDVLYAPQCPSNLIAINKAVLAGKEIKISNKKLWCGKDLLGTYHHQNKLFKSTYKVMSSSSYSKAYKASVSDLHIVMGHPPKSISARLQIPNPPHPCQDFVAGRFVKSKPKISSTSVSRPLELLHADICGPFPHTGINGEKYFLVIVDRFTHITSSYCLKVKSEATDLIQQFITNLRHNCHSIITKLLPCRMNRVITSRARILLSSSGCPESYWPFAVQMATYLVNREPSRAIQFEIPYSRWFHKSPDYSRYHPFGCKAYSLVDSHERPSKFSFVISPLIFVGYSKRRTAFQLIDPHTLKLKETDQVRFDDTCFPFKQDTSLDFKPQSSHVPIMVPPTYGPITDSHLLTTSIIPKEPVPCLRSPSPSGSDSAPVDLPSTTSDLHNASAAPPLEPMLVTIPTTIQAPPRLSPNI</sequence>
<name>W1QKC9_OGAPD</name>
<comment type="function">
    <text evidence="1">The aspartyl protease (PR) mediates the proteolytic cleavages of the Gag and Gag-Pol polyproteins after assembly of the VLP.</text>
</comment>
<dbReference type="PANTHER" id="PTHR42648">
    <property type="entry name" value="TRANSPOSASE, PUTATIVE-RELATED"/>
    <property type="match status" value="1"/>
</dbReference>
<protein>
    <submittedName>
        <fullName evidence="22">Uncharacterized protein</fullName>
    </submittedName>
</protein>
<keyword evidence="15" id="KW-0239">DNA-directed DNA polymerase</keyword>
<evidence type="ECO:0000256" key="15">
    <source>
        <dbReference type="ARBA" id="ARBA00022932"/>
    </source>
</evidence>
<evidence type="ECO:0000256" key="16">
    <source>
        <dbReference type="ARBA" id="ARBA00023113"/>
    </source>
</evidence>
<accession>W1QKC9</accession>
<keyword evidence="5" id="KW-0548">Nucleotidyltransferase</keyword>
<keyword evidence="23" id="KW-1185">Reference proteome</keyword>
<dbReference type="Pfam" id="PF17241">
    <property type="entry name" value="Retrotran_gag_4"/>
    <property type="match status" value="1"/>
</dbReference>
<dbReference type="GO" id="GO:0003964">
    <property type="term" value="F:RNA-directed DNA polymerase activity"/>
    <property type="evidence" value="ECO:0007669"/>
    <property type="project" value="UniProtKB-KW"/>
</dbReference>
<keyword evidence="6" id="KW-0540">Nuclease</keyword>
<evidence type="ECO:0000259" key="21">
    <source>
        <dbReference type="Pfam" id="PF25597"/>
    </source>
</evidence>
<evidence type="ECO:0000256" key="14">
    <source>
        <dbReference type="ARBA" id="ARBA00022918"/>
    </source>
</evidence>
<evidence type="ECO:0000256" key="6">
    <source>
        <dbReference type="ARBA" id="ARBA00022722"/>
    </source>
</evidence>
<evidence type="ECO:0000256" key="9">
    <source>
        <dbReference type="ARBA" id="ARBA00022759"/>
    </source>
</evidence>
<evidence type="ECO:0000256" key="19">
    <source>
        <dbReference type="SAM" id="MobiDB-lite"/>
    </source>
</evidence>
<dbReference type="InterPro" id="IPR012337">
    <property type="entry name" value="RNaseH-like_sf"/>
</dbReference>
<keyword evidence="4" id="KW-0808">Transferase</keyword>
<dbReference type="KEGG" id="opa:HPODL_01997"/>
<dbReference type="STRING" id="871575.W1QKC9"/>
<proteinExistence type="predicted"/>
<keyword evidence="17" id="KW-0238">DNA-binding</keyword>
<evidence type="ECO:0000256" key="8">
    <source>
        <dbReference type="ARBA" id="ARBA00022741"/>
    </source>
</evidence>
<evidence type="ECO:0000256" key="1">
    <source>
        <dbReference type="ARBA" id="ARBA00002180"/>
    </source>
</evidence>
<feature type="domain" description="Retroviral polymerase SH3-like" evidence="21">
    <location>
        <begin position="522"/>
        <end position="585"/>
    </location>
</feature>
<evidence type="ECO:0000313" key="23">
    <source>
        <dbReference type="Proteomes" id="UP000008673"/>
    </source>
</evidence>
<dbReference type="AlphaFoldDB" id="W1QKC9"/>
<dbReference type="Pfam" id="PF22936">
    <property type="entry name" value="Pol_BBD"/>
    <property type="match status" value="1"/>
</dbReference>
<dbReference type="Pfam" id="PF25597">
    <property type="entry name" value="SH3_retrovirus"/>
    <property type="match status" value="1"/>
</dbReference>
<evidence type="ECO:0000256" key="13">
    <source>
        <dbReference type="ARBA" id="ARBA00022908"/>
    </source>
</evidence>
<gene>
    <name evidence="22" type="ORF">HPODL_01997</name>
</gene>
<evidence type="ECO:0000259" key="20">
    <source>
        <dbReference type="Pfam" id="PF22936"/>
    </source>
</evidence>
<keyword evidence="13" id="KW-0229">DNA integration</keyword>